<organism evidence="3 4">
    <name type="scientific">Paraburkholderia agricolaris</name>
    <dbReference type="NCBI Taxonomy" id="2152888"/>
    <lineage>
        <taxon>Bacteria</taxon>
        <taxon>Pseudomonadati</taxon>
        <taxon>Pseudomonadota</taxon>
        <taxon>Betaproteobacteria</taxon>
        <taxon>Burkholderiales</taxon>
        <taxon>Burkholderiaceae</taxon>
        <taxon>Paraburkholderia</taxon>
    </lineage>
</organism>
<proteinExistence type="inferred from homology"/>
<evidence type="ECO:0000256" key="1">
    <source>
        <dbReference type="ARBA" id="ARBA00009981"/>
    </source>
</evidence>
<dbReference type="InterPro" id="IPR036165">
    <property type="entry name" value="YefM-like_sf"/>
</dbReference>
<gene>
    <name evidence="3" type="ORF">PQR66_36195</name>
</gene>
<dbReference type="Pfam" id="PF02604">
    <property type="entry name" value="PhdYeFM_antitox"/>
    <property type="match status" value="1"/>
</dbReference>
<comment type="similarity">
    <text evidence="1 2">Belongs to the phD/YefM antitoxin family.</text>
</comment>
<comment type="function">
    <text evidence="2">Antitoxin component of a type II toxin-antitoxin (TA) system.</text>
</comment>
<sequence>MEQFFWQQAVSMATRDFSRNPSHALREAQSHPVMVTKYGQPVACLVPIDYWNALVDTLRDRDMSERIERRVT</sequence>
<keyword evidence="4" id="KW-1185">Reference proteome</keyword>
<dbReference type="RefSeq" id="WP_147408515.1">
    <property type="nucleotide sequence ID" value="NZ_JAQQFH010000049.1"/>
</dbReference>
<protein>
    <recommendedName>
        <fullName evidence="2">Antitoxin</fullName>
    </recommendedName>
</protein>
<name>A0ABW8ZZ27_9BURK</name>
<evidence type="ECO:0000313" key="3">
    <source>
        <dbReference type="EMBL" id="MFL9888514.1"/>
    </source>
</evidence>
<dbReference type="Gene3D" id="3.40.1620.10">
    <property type="entry name" value="YefM-like domain"/>
    <property type="match status" value="1"/>
</dbReference>
<dbReference type="EMBL" id="JAQQFN010000041">
    <property type="protein sequence ID" value="MFL9888514.1"/>
    <property type="molecule type" value="Genomic_DNA"/>
</dbReference>
<reference evidence="3 4" key="1">
    <citation type="journal article" date="2024" name="Chem. Sci.">
        <title>Discovery of megapolipeptins by genome mining of a Burkholderiales bacteria collection.</title>
        <authorList>
            <person name="Paulo B.S."/>
            <person name="Recchia M.J.J."/>
            <person name="Lee S."/>
            <person name="Fergusson C.H."/>
            <person name="Romanowski S.B."/>
            <person name="Hernandez A."/>
            <person name="Krull N."/>
            <person name="Liu D.Y."/>
            <person name="Cavanagh H."/>
            <person name="Bos A."/>
            <person name="Gray C.A."/>
            <person name="Murphy B.T."/>
            <person name="Linington R.G."/>
            <person name="Eustaquio A.S."/>
        </authorList>
    </citation>
    <scope>NUCLEOTIDE SEQUENCE [LARGE SCALE GENOMIC DNA]</scope>
    <source>
        <strain evidence="3 4">RL16-012-BIC-B</strain>
    </source>
</reference>
<dbReference type="NCBIfam" id="TIGR01552">
    <property type="entry name" value="phd_fam"/>
    <property type="match status" value="1"/>
</dbReference>
<dbReference type="InterPro" id="IPR006442">
    <property type="entry name" value="Antitoxin_Phd/YefM"/>
</dbReference>
<evidence type="ECO:0000256" key="2">
    <source>
        <dbReference type="RuleBase" id="RU362080"/>
    </source>
</evidence>
<evidence type="ECO:0000313" key="4">
    <source>
        <dbReference type="Proteomes" id="UP001629249"/>
    </source>
</evidence>
<dbReference type="SUPFAM" id="SSF143120">
    <property type="entry name" value="YefM-like"/>
    <property type="match status" value="1"/>
</dbReference>
<accession>A0ABW8ZZ27</accession>
<dbReference type="Proteomes" id="UP001629249">
    <property type="component" value="Unassembled WGS sequence"/>
</dbReference>
<comment type="caution">
    <text evidence="3">The sequence shown here is derived from an EMBL/GenBank/DDBJ whole genome shotgun (WGS) entry which is preliminary data.</text>
</comment>